<gene>
    <name evidence="1" type="ORF">CHC_T00007079001</name>
</gene>
<evidence type="ECO:0000313" key="2">
    <source>
        <dbReference type="Proteomes" id="UP000012073"/>
    </source>
</evidence>
<dbReference type="RefSeq" id="XP_005710534.1">
    <property type="nucleotide sequence ID" value="XM_005710477.1"/>
</dbReference>
<name>R7QS77_CHOCR</name>
<protein>
    <submittedName>
        <fullName evidence="1">Uncharacterized protein</fullName>
    </submittedName>
</protein>
<organism evidence="1 2">
    <name type="scientific">Chondrus crispus</name>
    <name type="common">Carrageen Irish moss</name>
    <name type="synonym">Polymorpha crispa</name>
    <dbReference type="NCBI Taxonomy" id="2769"/>
    <lineage>
        <taxon>Eukaryota</taxon>
        <taxon>Rhodophyta</taxon>
        <taxon>Florideophyceae</taxon>
        <taxon>Rhodymeniophycidae</taxon>
        <taxon>Gigartinales</taxon>
        <taxon>Gigartinaceae</taxon>
        <taxon>Chondrus</taxon>
    </lineage>
</organism>
<evidence type="ECO:0000313" key="1">
    <source>
        <dbReference type="EMBL" id="CDF40240.1"/>
    </source>
</evidence>
<proteinExistence type="predicted"/>
<reference evidence="2" key="1">
    <citation type="journal article" date="2013" name="Proc. Natl. Acad. Sci. U.S.A.">
        <title>Genome structure and metabolic features in the red seaweed Chondrus crispus shed light on evolution of the Archaeplastida.</title>
        <authorList>
            <person name="Collen J."/>
            <person name="Porcel B."/>
            <person name="Carre W."/>
            <person name="Ball S.G."/>
            <person name="Chaparro C."/>
            <person name="Tonon T."/>
            <person name="Barbeyron T."/>
            <person name="Michel G."/>
            <person name="Noel B."/>
            <person name="Valentin K."/>
            <person name="Elias M."/>
            <person name="Artiguenave F."/>
            <person name="Arun A."/>
            <person name="Aury J.M."/>
            <person name="Barbosa-Neto J.F."/>
            <person name="Bothwell J.H."/>
            <person name="Bouget F.Y."/>
            <person name="Brillet L."/>
            <person name="Cabello-Hurtado F."/>
            <person name="Capella-Gutierrez S."/>
            <person name="Charrier B."/>
            <person name="Cladiere L."/>
            <person name="Cock J.M."/>
            <person name="Coelho S.M."/>
            <person name="Colleoni C."/>
            <person name="Czjzek M."/>
            <person name="Da Silva C."/>
            <person name="Delage L."/>
            <person name="Denoeud F."/>
            <person name="Deschamps P."/>
            <person name="Dittami S.M."/>
            <person name="Gabaldon T."/>
            <person name="Gachon C.M."/>
            <person name="Groisillier A."/>
            <person name="Herve C."/>
            <person name="Jabbari K."/>
            <person name="Katinka M."/>
            <person name="Kloareg B."/>
            <person name="Kowalczyk N."/>
            <person name="Labadie K."/>
            <person name="Leblanc C."/>
            <person name="Lopez P.J."/>
            <person name="McLachlan D.H."/>
            <person name="Meslet-Cladiere L."/>
            <person name="Moustafa A."/>
            <person name="Nehr Z."/>
            <person name="Nyvall Collen P."/>
            <person name="Panaud O."/>
            <person name="Partensky F."/>
            <person name="Poulain J."/>
            <person name="Rensing S.A."/>
            <person name="Rousvoal S."/>
            <person name="Samson G."/>
            <person name="Symeonidi A."/>
            <person name="Weissenbach J."/>
            <person name="Zambounis A."/>
            <person name="Wincker P."/>
            <person name="Boyen C."/>
        </authorList>
    </citation>
    <scope>NUCLEOTIDE SEQUENCE [LARGE SCALE GENOMIC DNA]</scope>
    <source>
        <strain evidence="2">cv. Stackhouse</strain>
    </source>
</reference>
<dbReference type="Proteomes" id="UP000012073">
    <property type="component" value="Unassembled WGS sequence"/>
</dbReference>
<keyword evidence="2" id="KW-1185">Reference proteome</keyword>
<dbReference type="KEGG" id="ccp:CHC_T00007079001"/>
<dbReference type="PhylomeDB" id="R7QS77"/>
<dbReference type="AlphaFoldDB" id="R7QS77"/>
<dbReference type="Gramene" id="CDF40240">
    <property type="protein sequence ID" value="CDF40240"/>
    <property type="gene ID" value="CHC_T00007079001"/>
</dbReference>
<dbReference type="EMBL" id="HG002147">
    <property type="protein sequence ID" value="CDF40240.1"/>
    <property type="molecule type" value="Genomic_DNA"/>
</dbReference>
<sequence length="223" mass="24454">MGVIELVSNYLTGPLMKVVGYQNIDLAVETYSDPRLSIDCGSGPIYPDGWRTTCVDPDLGPARIERGDLSSVGVTAESLSTHTLTVDYGRRVKMSVPWPLFDELRLLPSSSERQKLIIGIVSGQDKALAMSNAGGVMVVKNGSSATLCIWLTGGSDLYNELQCREKEWEEESLITTAYMALQLSTAGFRQAWLVHNLWKEGNAEAAETEVRWIRPTLLEGLGT</sequence>
<dbReference type="GeneID" id="17318252"/>
<accession>R7QS77</accession>